<dbReference type="Proteomes" id="UP000827284">
    <property type="component" value="Unassembled WGS sequence"/>
</dbReference>
<proteinExistence type="predicted"/>
<comment type="caution">
    <text evidence="1">The sequence shown here is derived from an EMBL/GenBank/DDBJ whole genome shotgun (WGS) entry which is preliminary data.</text>
</comment>
<keyword evidence="2" id="KW-1185">Reference proteome</keyword>
<evidence type="ECO:0000313" key="1">
    <source>
        <dbReference type="EMBL" id="GJJ70120.1"/>
    </source>
</evidence>
<protein>
    <submittedName>
        <fullName evidence="1">Uncharacterized protein</fullName>
    </submittedName>
</protein>
<reference evidence="1" key="2">
    <citation type="journal article" date="2022" name="Microbiol. Resour. Announc.">
        <title>Whole-Genome Sequence of Entomortierella parvispora E1425, a Mucoromycotan Fungus Associated with Burkholderiaceae-Related Endosymbiotic Bacteria.</title>
        <authorList>
            <person name="Herlambang A."/>
            <person name="Guo Y."/>
            <person name="Takashima Y."/>
            <person name="Narisawa K."/>
            <person name="Ohta H."/>
            <person name="Nishizawa T."/>
        </authorList>
    </citation>
    <scope>NUCLEOTIDE SEQUENCE</scope>
    <source>
        <strain evidence="1">E1425</strain>
    </source>
</reference>
<gene>
    <name evidence="1" type="ORF">EMPS_02469</name>
</gene>
<dbReference type="EMBL" id="BQFW01000003">
    <property type="protein sequence ID" value="GJJ70120.1"/>
    <property type="molecule type" value="Genomic_DNA"/>
</dbReference>
<organism evidence="1 2">
    <name type="scientific">Entomortierella parvispora</name>
    <dbReference type="NCBI Taxonomy" id="205924"/>
    <lineage>
        <taxon>Eukaryota</taxon>
        <taxon>Fungi</taxon>
        <taxon>Fungi incertae sedis</taxon>
        <taxon>Mucoromycota</taxon>
        <taxon>Mortierellomycotina</taxon>
        <taxon>Mortierellomycetes</taxon>
        <taxon>Mortierellales</taxon>
        <taxon>Mortierellaceae</taxon>
        <taxon>Entomortierella</taxon>
    </lineage>
</organism>
<dbReference type="OrthoDB" id="5540378at2759"/>
<evidence type="ECO:0000313" key="2">
    <source>
        <dbReference type="Proteomes" id="UP000827284"/>
    </source>
</evidence>
<accession>A0A9P3LTZ0</accession>
<name>A0A9P3LTZ0_9FUNG</name>
<reference evidence="1" key="1">
    <citation type="submission" date="2021-11" db="EMBL/GenBank/DDBJ databases">
        <authorList>
            <person name="Herlambang A."/>
            <person name="Guo Y."/>
            <person name="Takashima Y."/>
            <person name="Nishizawa T."/>
        </authorList>
    </citation>
    <scope>NUCLEOTIDE SEQUENCE</scope>
    <source>
        <strain evidence="1">E1425</strain>
    </source>
</reference>
<sequence>MTRSNSSNNKVAKMGSFLAMAGVAGLALLGSTIAPAADAAITFGAAVDSPGAIILGGLSSMVPKPPNMMDKYLVPGLMNFTQAGLFITAPTQVVVSVNSSLQNPLGPMNIALGSIGVKILLDGMSLANITTTNITLSAGIGPLAANATIDIADGNTVPALKTSINNVVTSLFGGVTPSGAPPVISIQDITASGNPLGMAPIQIPVQFAPAGPIQPTNVTANAGTPPVFGFGGLMNPLINFTMPTLNKVIVKTQTGAVLTAGVGFSWNNPLNVALDIPYLQVDLGLNGTRIVTVGIQDLHLAPGEMTAETLVNLEFNNDAEASAQLGALVGDFLGGTLNQVVNIGNFSFGTPSNMSATGYLLNSLFSELDINLPLLNVSTVAIEQLILGYITPYLPIDISKLGEGTGPSLMTYIQGLTVSTAPGHTLLISPKITLPLPFELDLNIPYFALDINLNGNQLGQLFLADLVGTGSGNVDISVGVGIVFTEPSPQIPPTVAQLVSALTSSGGSLDITAGVSNLALGMSPSDAINTLNGVDVALPISDVITGHIDLAQLLQTVMAETSVSIAPTAVAIKVGSLAQLTIHEASIAVLPNNMITAGVNLDMFLGLPIVANIGYLGLQLSLDGANLAGVSLTSGLNYGGGTVQMDAGIAISVGTGPAIAGKVAALVNAIIAHQPVSSSVGVSGIVIGQSSSDLIEALSQVSISLPLGGLLGGNAPSLPGGFLNSTLAQLGLSVADISLATVPNAGLSIGATAKFNNPIPISLSVPYIGISGGLDNVDILNVGVDNLAMSPGANTLQAEVDLYFSNAVAAQTKVATLLGELLGGQLGNTPEALTVHNLRIGASPSDYFDLLSQIDISIPSKDVLNKANLDLLTSKLGMNLTQMAGNLLNSVEIGAISANLNNAPVMELGATVSVNNFSLPVAVNIGYFGIDLALDSDALAHVDVPSITIATANNKLTLTVKASVTVQDTPAIQTDIAKLVGYFMSNTTTSPVQNLVLSKPLIGVSTTDNIQTFSLISYPVALPALLTKAKAYINQLLAGAGGLNMNNIALSNLVVDLNSPSIINIQGGLLIKNLTLPADISINYVGVSLGLDSVPLADLTLPTLALSSANNELSINFQALVNVQQGPQLSGQIANLVGSLLYPGQVKPPTDLVIYDPVFGGDPNHLFHILSQIKVDIALAPYLQKIGAMINGALSGGAGGNLLAGLDIGSMVVDLNSPQTIGIDAAIAIKNVTIPAEIKLNYVGVNLAINTVGLAQVSIPSFSLKPANGALAITAHVDVALMTSDALTSAITNLVGAVINNQTTPETNLVISGAVFGGSPTNVFTILQAIAIPINVAPYINKIPALLAGESSLLNRVAVSQLVVDLNAPQVVGIDAAVTIKNITLPAQIKLNYVGANVAIGQVPLVQLGIPSFSMTPSNGDLNIALHINLAIQESAALSQTVNGLVQAIVGGKALPSTQLVISGAAFGGSSTDVFTFLQGVKIPLDVTAYLNKIPALLAGSGSILNGISISNLAVDLNAPQVVGIDASVLVRNVSLPAQIKLNYVGANAAISGIPLASVAIPTFTMAPQGNDLALTVHVDLTLMASDNLSKAISGLIGAVLSNQTLPETDLQISGAVFGASSTNFFTILQDVVIPINVTPYIAKIGGMLSGAGSLLNGIGLSGLAINLNQAPVIGIDANVDIKNLALPAKLSVGYLGLDIAINSVPLVQVSIPKLVLGQNGADLTIGTHVDITLLETDASETLVAGLVNAVVAGQAPQGTIMISGIGFGPSQSNVFKILQGVQIPIPISKILSLVPSTGATNTSSLLNAISLESADINMKNPPSIGADIDVALLGYSFNAQLLLNYVSISAFLDTTPLATISVPGITLSSGNNQIDLKVNSLVNLASGSDIQAKVAAIASQVMGNGGSDSVNLVVSNIAFGGSAGSVFHILDKVQVSVALAPYIQKLTGIVGGITGGNSTTAAPAFSISQLDVSAPGANDLSIALAASIGGIGSKISVEMPYVGLQISAGGASFIAPTINNFQLQNGNIALTLDLPFQPAAKQIIASLSTPVSQLMFSTVGTVPGSIVVNSIIFGASASQAFDIASKIGLEIQLNSVFQKAQAYINAHNPLHVTDMNTVLTTTGIQATIAVPGIPLTVPLNMKFGISLSAAYQGMPFVAIQATGMSLAQSPWSLGANINVIEPAFGTAMNGILPNALTWKNAMQDVTIGGVTLGAFTALQGLTITPPSITLWSPINIPLNELQLHLSPLGMDFAAQFVNHGPLQVDMGTVDILIMEQTTTVVEVTSLGGPIHLNNVNQSGGNNQISLNASLKFSILQVLSIINALLFHPGDFKFVFNMRTSAGQPMPWLENALNGVPQTVFQNLLPILVSALKNLSFSI</sequence>